<dbReference type="Pfam" id="PF13091">
    <property type="entry name" value="PLDc_2"/>
    <property type="match status" value="2"/>
</dbReference>
<evidence type="ECO:0000256" key="7">
    <source>
        <dbReference type="ARBA" id="ARBA00022989"/>
    </source>
</evidence>
<keyword evidence="3" id="KW-0444">Lipid biosynthesis</keyword>
<keyword evidence="6" id="KW-0677">Repeat</keyword>
<dbReference type="SMART" id="SM00155">
    <property type="entry name" value="PLDc"/>
    <property type="match status" value="2"/>
</dbReference>
<evidence type="ECO:0000256" key="12">
    <source>
        <dbReference type="NCBIfam" id="TIGR04265"/>
    </source>
</evidence>
<organism evidence="15 16">
    <name type="scientific">Kineococcus aurantiacus</name>
    <dbReference type="NCBI Taxonomy" id="37633"/>
    <lineage>
        <taxon>Bacteria</taxon>
        <taxon>Bacillati</taxon>
        <taxon>Actinomycetota</taxon>
        <taxon>Actinomycetes</taxon>
        <taxon>Kineosporiales</taxon>
        <taxon>Kineosporiaceae</taxon>
        <taxon>Kineococcus</taxon>
    </lineage>
</organism>
<dbReference type="AlphaFoldDB" id="A0A7Y9J1B9"/>
<feature type="domain" description="PLD phosphodiesterase" evidence="14">
    <location>
        <begin position="404"/>
        <end position="431"/>
    </location>
</feature>
<sequence length="491" mass="55823">MDWLPDWVPSLTVSAVVLLVVDLVVRVTAIAVVPVNRRPSSALAWLLTIFFIPYVGVVAFLLIGNPKLPRARRRKQREINELILSSTKGMDLVSADHPWPPWLRGLVELNRNLGAMPLVGGNSADLCGEYDEAIRAMARSIDGAREYVHVEFYIMTKDPTSEPFFTALANAVDRGVKVRLLLDHMGSLRYPGYRRTTRFLDDVGIEWHPMLPVQLHKLKYQRPDLRNHRKLLVVDGEVAWLGSQNVLDRSYNKRGNVRRGLKWQDLMVRLEGPVVSGVEAMFITDWYSETDELLEAERPEVSPVGSPGHLECQVVPSGPGFDGENNLKLFNALLYSAQRRISITSPYFVPDESMLSAITTAAERGVDVELFVSEYGDQFFVHYAECSYYENLLRAGVRIFRYPAPYVLHAKHMTVDEEVAVIGSSNMDMRSFLLDLELTLMVCGREFADDLRRVEDEYRAKCTELTLEQWLARPRWDVIKENVARLTSALQ</sequence>
<dbReference type="EC" id="2.7.8.-" evidence="12"/>
<feature type="domain" description="PLD phosphodiesterase" evidence="14">
    <location>
        <begin position="223"/>
        <end position="250"/>
    </location>
</feature>
<dbReference type="Pfam" id="PF13396">
    <property type="entry name" value="PLDc_N"/>
    <property type="match status" value="1"/>
</dbReference>
<dbReference type="InterPro" id="IPR022924">
    <property type="entry name" value="Cardiolipin_synthase"/>
</dbReference>
<evidence type="ECO:0000256" key="2">
    <source>
        <dbReference type="ARBA" id="ARBA00022475"/>
    </source>
</evidence>
<feature type="transmembrane region" description="Helical" evidence="13">
    <location>
        <begin position="12"/>
        <end position="35"/>
    </location>
</feature>
<feature type="transmembrane region" description="Helical" evidence="13">
    <location>
        <begin position="42"/>
        <end position="63"/>
    </location>
</feature>
<keyword evidence="4 15" id="KW-0808">Transferase</keyword>
<dbReference type="SUPFAM" id="SSF56024">
    <property type="entry name" value="Phospholipase D/nuclease"/>
    <property type="match status" value="2"/>
</dbReference>
<evidence type="ECO:0000256" key="6">
    <source>
        <dbReference type="ARBA" id="ARBA00022737"/>
    </source>
</evidence>
<evidence type="ECO:0000256" key="11">
    <source>
        <dbReference type="ARBA" id="ARBA00023264"/>
    </source>
</evidence>
<dbReference type="PANTHER" id="PTHR21248">
    <property type="entry name" value="CARDIOLIPIN SYNTHASE"/>
    <property type="match status" value="1"/>
</dbReference>
<keyword evidence="9 13" id="KW-0472">Membrane</keyword>
<dbReference type="GO" id="GO:0032049">
    <property type="term" value="P:cardiolipin biosynthetic process"/>
    <property type="evidence" value="ECO:0007669"/>
    <property type="project" value="UniProtKB-UniRule"/>
</dbReference>
<evidence type="ECO:0000256" key="3">
    <source>
        <dbReference type="ARBA" id="ARBA00022516"/>
    </source>
</evidence>
<proteinExistence type="predicted"/>
<evidence type="ECO:0000256" key="8">
    <source>
        <dbReference type="ARBA" id="ARBA00023098"/>
    </source>
</evidence>
<evidence type="ECO:0000256" key="9">
    <source>
        <dbReference type="ARBA" id="ARBA00023136"/>
    </source>
</evidence>
<comment type="caution">
    <text evidence="15">The sequence shown here is derived from an EMBL/GenBank/DDBJ whole genome shotgun (WGS) entry which is preliminary data.</text>
</comment>
<name>A0A7Y9J1B9_9ACTN</name>
<keyword evidence="5 13" id="KW-0812">Transmembrane</keyword>
<dbReference type="EMBL" id="JACCBB010000001">
    <property type="protein sequence ID" value="NYD23016.1"/>
    <property type="molecule type" value="Genomic_DNA"/>
</dbReference>
<evidence type="ECO:0000256" key="10">
    <source>
        <dbReference type="ARBA" id="ARBA00023209"/>
    </source>
</evidence>
<evidence type="ECO:0000256" key="4">
    <source>
        <dbReference type="ARBA" id="ARBA00022679"/>
    </source>
</evidence>
<protein>
    <recommendedName>
        <fullName evidence="12">Cardiolipin synthase</fullName>
        <ecNumber evidence="12">2.7.8.-</ecNumber>
    </recommendedName>
</protein>
<dbReference type="InterPro" id="IPR027379">
    <property type="entry name" value="CLS_N"/>
</dbReference>
<dbReference type="RefSeq" id="WP_179752437.1">
    <property type="nucleotide sequence ID" value="NZ_BAAAGN010000001.1"/>
</dbReference>
<reference evidence="15 16" key="1">
    <citation type="submission" date="2020-07" db="EMBL/GenBank/DDBJ databases">
        <title>Sequencing the genomes of 1000 actinobacteria strains.</title>
        <authorList>
            <person name="Klenk H.-P."/>
        </authorList>
    </citation>
    <scope>NUCLEOTIDE SEQUENCE [LARGE SCALE GENOMIC DNA]</scope>
    <source>
        <strain evidence="15 16">DSM 7487</strain>
    </source>
</reference>
<gene>
    <name evidence="15" type="ORF">BJ968_002556</name>
</gene>
<dbReference type="GO" id="GO:0005886">
    <property type="term" value="C:plasma membrane"/>
    <property type="evidence" value="ECO:0007669"/>
    <property type="project" value="UniProtKB-SubCell"/>
</dbReference>
<accession>A0A7Y9J1B9</accession>
<evidence type="ECO:0000256" key="1">
    <source>
        <dbReference type="ARBA" id="ARBA00004651"/>
    </source>
</evidence>
<evidence type="ECO:0000313" key="16">
    <source>
        <dbReference type="Proteomes" id="UP000521922"/>
    </source>
</evidence>
<dbReference type="CDD" id="cd09158">
    <property type="entry name" value="PLDc_EcCLS_like_2"/>
    <property type="match status" value="1"/>
</dbReference>
<dbReference type="NCBIfam" id="TIGR04265">
    <property type="entry name" value="bac_cardiolipin"/>
    <property type="match status" value="1"/>
</dbReference>
<dbReference type="PROSITE" id="PS50035">
    <property type="entry name" value="PLD"/>
    <property type="match status" value="2"/>
</dbReference>
<keyword evidence="8" id="KW-0443">Lipid metabolism</keyword>
<keyword evidence="2" id="KW-1003">Cell membrane</keyword>
<keyword evidence="10" id="KW-0594">Phospholipid biosynthesis</keyword>
<evidence type="ECO:0000313" key="15">
    <source>
        <dbReference type="EMBL" id="NYD23016.1"/>
    </source>
</evidence>
<evidence type="ECO:0000256" key="5">
    <source>
        <dbReference type="ARBA" id="ARBA00022692"/>
    </source>
</evidence>
<evidence type="ECO:0000259" key="14">
    <source>
        <dbReference type="PROSITE" id="PS50035"/>
    </source>
</evidence>
<keyword evidence="16" id="KW-1185">Reference proteome</keyword>
<dbReference type="InterPro" id="IPR025202">
    <property type="entry name" value="PLD-like_dom"/>
</dbReference>
<dbReference type="GO" id="GO:0008808">
    <property type="term" value="F:cardiolipin synthase activity"/>
    <property type="evidence" value="ECO:0007669"/>
    <property type="project" value="UniProtKB-UniRule"/>
</dbReference>
<dbReference type="Gene3D" id="3.30.870.10">
    <property type="entry name" value="Endonuclease Chain A"/>
    <property type="match status" value="2"/>
</dbReference>
<dbReference type="Proteomes" id="UP000521922">
    <property type="component" value="Unassembled WGS sequence"/>
</dbReference>
<dbReference type="PANTHER" id="PTHR21248:SF22">
    <property type="entry name" value="PHOSPHOLIPASE D"/>
    <property type="match status" value="1"/>
</dbReference>
<keyword evidence="11" id="KW-1208">Phospholipid metabolism</keyword>
<keyword evidence="7 13" id="KW-1133">Transmembrane helix</keyword>
<dbReference type="InterPro" id="IPR001736">
    <property type="entry name" value="PLipase_D/transphosphatidylase"/>
</dbReference>
<comment type="subcellular location">
    <subcellularLocation>
        <location evidence="1">Cell membrane</location>
        <topology evidence="1">Multi-pass membrane protein</topology>
    </subcellularLocation>
</comment>
<evidence type="ECO:0000256" key="13">
    <source>
        <dbReference type="SAM" id="Phobius"/>
    </source>
</evidence>